<dbReference type="InterPro" id="IPR011010">
    <property type="entry name" value="DNA_brk_join_enz"/>
</dbReference>
<dbReference type="OrthoDB" id="9784724at2"/>
<dbReference type="PANTHER" id="PTHR30349:SF41">
    <property type="entry name" value="INTEGRASE_RECOMBINASE PROTEIN MJ0367-RELATED"/>
    <property type="match status" value="1"/>
</dbReference>
<name>A0A3P4B8D9_9BURK</name>
<dbReference type="Gene3D" id="1.10.150.130">
    <property type="match status" value="1"/>
</dbReference>
<keyword evidence="2" id="KW-0229">DNA integration</keyword>
<evidence type="ECO:0000256" key="4">
    <source>
        <dbReference type="ARBA" id="ARBA00023172"/>
    </source>
</evidence>
<dbReference type="InterPro" id="IPR013762">
    <property type="entry name" value="Integrase-like_cat_sf"/>
</dbReference>
<dbReference type="Gene3D" id="1.10.443.10">
    <property type="entry name" value="Intergrase catalytic core"/>
    <property type="match status" value="1"/>
</dbReference>
<dbReference type="InterPro" id="IPR010998">
    <property type="entry name" value="Integrase_recombinase_N"/>
</dbReference>
<organism evidence="5 6">
    <name type="scientific">Pigmentiphaga humi</name>
    <dbReference type="NCBI Taxonomy" id="2478468"/>
    <lineage>
        <taxon>Bacteria</taxon>
        <taxon>Pseudomonadati</taxon>
        <taxon>Pseudomonadota</taxon>
        <taxon>Betaproteobacteria</taxon>
        <taxon>Burkholderiales</taxon>
        <taxon>Alcaligenaceae</taxon>
        <taxon>Pigmentiphaga</taxon>
    </lineage>
</organism>
<evidence type="ECO:0000313" key="6">
    <source>
        <dbReference type="Proteomes" id="UP000277294"/>
    </source>
</evidence>
<dbReference type="GO" id="GO:0003677">
    <property type="term" value="F:DNA binding"/>
    <property type="evidence" value="ECO:0007669"/>
    <property type="project" value="UniProtKB-KW"/>
</dbReference>
<sequence>MDGISLTKLAKKWEAERRPSGRSVAAMGRVIARFEAMVGKISAPGITKAHGVQFKDKLLESGQTAVNTNKQFDVFNALLNYGVGNGDLDMNPIRGIRVAVKRKAKDARHPFDLPALQAIFSSSVYSDKKGVPEHIGFEAAYWIPLLGLFYGARREELCQLRPEDVYEEVYRGANDKDARCWVLRITDGGDDQGVKNANSVRRVPLHSALLELGFVEFAKAQRGKARLFWRLKPDEHGDEGAAFGKWFSKHLRQECGVANRKMVFHSFRHSFKDYCREAEILEEVSDALSGHSNGKESRRYGGVSYPLRPLVEAMQKYKVPGLRLPSHEKRDLKPNRPTS</sequence>
<evidence type="ECO:0000256" key="1">
    <source>
        <dbReference type="ARBA" id="ARBA00008857"/>
    </source>
</evidence>
<dbReference type="RefSeq" id="WP_160142399.1">
    <property type="nucleotide sequence ID" value="NZ_UWPJ01000040.1"/>
</dbReference>
<dbReference type="CDD" id="cd01184">
    <property type="entry name" value="INT_C_like_1"/>
    <property type="match status" value="1"/>
</dbReference>
<dbReference type="GO" id="GO:0006310">
    <property type="term" value="P:DNA recombination"/>
    <property type="evidence" value="ECO:0007669"/>
    <property type="project" value="UniProtKB-KW"/>
</dbReference>
<keyword evidence="4" id="KW-0233">DNA recombination</keyword>
<dbReference type="Proteomes" id="UP000277294">
    <property type="component" value="Unassembled WGS sequence"/>
</dbReference>
<dbReference type="AlphaFoldDB" id="A0A3P4B8D9"/>
<dbReference type="PANTHER" id="PTHR30349">
    <property type="entry name" value="PHAGE INTEGRASE-RELATED"/>
    <property type="match status" value="1"/>
</dbReference>
<evidence type="ECO:0008006" key="7">
    <source>
        <dbReference type="Google" id="ProtNLM"/>
    </source>
</evidence>
<comment type="similarity">
    <text evidence="1">Belongs to the 'phage' integrase family.</text>
</comment>
<dbReference type="InterPro" id="IPR050090">
    <property type="entry name" value="Tyrosine_recombinase_XerCD"/>
</dbReference>
<accession>A0A3P4B8D9</accession>
<keyword evidence="3" id="KW-0238">DNA-binding</keyword>
<gene>
    <name evidence="5" type="ORF">PIGHUM_04593</name>
</gene>
<proteinExistence type="inferred from homology"/>
<evidence type="ECO:0000313" key="5">
    <source>
        <dbReference type="EMBL" id="VCU72493.1"/>
    </source>
</evidence>
<protein>
    <recommendedName>
        <fullName evidence="7">Phage integrase family protein</fullName>
    </recommendedName>
</protein>
<reference evidence="5 6" key="1">
    <citation type="submission" date="2018-10" db="EMBL/GenBank/DDBJ databases">
        <authorList>
            <person name="Criscuolo A."/>
        </authorList>
    </citation>
    <scope>NUCLEOTIDE SEQUENCE [LARGE SCALE GENOMIC DNA]</scope>
    <source>
        <strain evidence="5">DnA1</strain>
    </source>
</reference>
<evidence type="ECO:0000256" key="2">
    <source>
        <dbReference type="ARBA" id="ARBA00022908"/>
    </source>
</evidence>
<keyword evidence="6" id="KW-1185">Reference proteome</keyword>
<dbReference type="EMBL" id="UWPJ01000040">
    <property type="protein sequence ID" value="VCU72493.1"/>
    <property type="molecule type" value="Genomic_DNA"/>
</dbReference>
<evidence type="ECO:0000256" key="3">
    <source>
        <dbReference type="ARBA" id="ARBA00023125"/>
    </source>
</evidence>
<dbReference type="SUPFAM" id="SSF56349">
    <property type="entry name" value="DNA breaking-rejoining enzymes"/>
    <property type="match status" value="1"/>
</dbReference>
<dbReference type="GO" id="GO:0015074">
    <property type="term" value="P:DNA integration"/>
    <property type="evidence" value="ECO:0007669"/>
    <property type="project" value="UniProtKB-KW"/>
</dbReference>